<dbReference type="RefSeq" id="WP_098922749.1">
    <property type="nucleotide sequence ID" value="NZ_CP023819.1"/>
</dbReference>
<name>A0A291T8M1_9FIRM</name>
<dbReference type="PANTHER" id="PTHR11122">
    <property type="entry name" value="APOSPORY-ASSOCIATED PROTEIN C-RELATED"/>
    <property type="match status" value="1"/>
</dbReference>
<accession>A0A291T8M1</accession>
<dbReference type="Pfam" id="PF01263">
    <property type="entry name" value="Aldose_epim"/>
    <property type="match status" value="1"/>
</dbReference>
<reference evidence="1 2" key="1">
    <citation type="submission" date="2017-10" db="EMBL/GenBank/DDBJ databases">
        <title>Complete Genome Sequence of Faecalibacterium prausnitzii isolated from the gut of healthy adult Indian.</title>
        <authorList>
            <person name="Bag S."/>
            <person name="Ghosh T.S."/>
            <person name="Das B."/>
        </authorList>
    </citation>
    <scope>NUCLEOTIDE SEQUENCE [LARGE SCALE GENOMIC DNA]</scope>
    <source>
        <strain evidence="1 2">Indica</strain>
    </source>
</reference>
<dbReference type="InterPro" id="IPR011013">
    <property type="entry name" value="Gal_mutarotase_sf_dom"/>
</dbReference>
<dbReference type="SUPFAM" id="SSF74650">
    <property type="entry name" value="Galactose mutarotase-like"/>
    <property type="match status" value="1"/>
</dbReference>
<dbReference type="GO" id="GO:0016853">
    <property type="term" value="F:isomerase activity"/>
    <property type="evidence" value="ECO:0007669"/>
    <property type="project" value="InterPro"/>
</dbReference>
<evidence type="ECO:0000313" key="1">
    <source>
        <dbReference type="EMBL" id="ATL89331.1"/>
    </source>
</evidence>
<dbReference type="EMBL" id="CP023819">
    <property type="protein sequence ID" value="ATL89331.1"/>
    <property type="molecule type" value="Genomic_DNA"/>
</dbReference>
<dbReference type="Gene3D" id="2.70.98.10">
    <property type="match status" value="1"/>
</dbReference>
<dbReference type="GO" id="GO:0030246">
    <property type="term" value="F:carbohydrate binding"/>
    <property type="evidence" value="ECO:0007669"/>
    <property type="project" value="InterPro"/>
</dbReference>
<dbReference type="PANTHER" id="PTHR11122:SF13">
    <property type="entry name" value="GLUCOSE-6-PHOSPHATE 1-EPIMERASE"/>
    <property type="match status" value="1"/>
</dbReference>
<sequence>MQATIHNEFLTLTVDTHGAEAVSLKNAAGQEMLWQADPAVWKRHAPILFPWTGKLTGGAFTHKGKTYPGGQHGFARDVEHTLLCAEGDTIRMELRSDEKSKAERFPFDFVLTSTFRLEGRTVHHTLTVTNPADSAEELQFGIGYHPAFRIPFDDKHTTTDYEFRFDQPESPMILDAYPNGLLTGKCGYRWKNEQSIPLTDDLFENDSFCMAGLRSRTLGIYEKDTGKGIVCNVEGYPYTLIWSAPAKPVRFVCIEPWHSLPGAQTDTQEWSQRAAAACLAPGQTWETTLSTTYER</sequence>
<dbReference type="InterPro" id="IPR008183">
    <property type="entry name" value="Aldose_1/G6P_1-epimerase"/>
</dbReference>
<evidence type="ECO:0000313" key="2">
    <source>
        <dbReference type="Proteomes" id="UP000223709"/>
    </source>
</evidence>
<proteinExistence type="predicted"/>
<dbReference type="Proteomes" id="UP000223709">
    <property type="component" value="Chromosome"/>
</dbReference>
<dbReference type="InterPro" id="IPR037481">
    <property type="entry name" value="LacX"/>
</dbReference>
<dbReference type="GO" id="GO:0005975">
    <property type="term" value="P:carbohydrate metabolic process"/>
    <property type="evidence" value="ECO:0007669"/>
    <property type="project" value="InterPro"/>
</dbReference>
<organism evidence="1 2">
    <name type="scientific">Faecalibacterium prausnitzii</name>
    <dbReference type="NCBI Taxonomy" id="853"/>
    <lineage>
        <taxon>Bacteria</taxon>
        <taxon>Bacillati</taxon>
        <taxon>Bacillota</taxon>
        <taxon>Clostridia</taxon>
        <taxon>Eubacteriales</taxon>
        <taxon>Oscillospiraceae</taxon>
        <taxon>Faecalibacterium</taxon>
    </lineage>
</organism>
<dbReference type="CDD" id="cd09024">
    <property type="entry name" value="Aldose_epim_lacX"/>
    <property type="match status" value="1"/>
</dbReference>
<gene>
    <name evidence="1" type="ORF">CRH10_02905</name>
</gene>
<protein>
    <submittedName>
        <fullName evidence="1">Aldose epimerase</fullName>
    </submittedName>
</protein>
<dbReference type="InterPro" id="IPR014718">
    <property type="entry name" value="GH-type_carb-bd"/>
</dbReference>
<dbReference type="AlphaFoldDB" id="A0A291T8M1"/>